<reference evidence="1 2" key="1">
    <citation type="journal article" date="2022" name="Nat. Plants">
        <title>Genomes of leafy and leafless Platanthera orchids illuminate the evolution of mycoheterotrophy.</title>
        <authorList>
            <person name="Li M.H."/>
            <person name="Liu K.W."/>
            <person name="Li Z."/>
            <person name="Lu H.C."/>
            <person name="Ye Q.L."/>
            <person name="Zhang D."/>
            <person name="Wang J.Y."/>
            <person name="Li Y.F."/>
            <person name="Zhong Z.M."/>
            <person name="Liu X."/>
            <person name="Yu X."/>
            <person name="Liu D.K."/>
            <person name="Tu X.D."/>
            <person name="Liu B."/>
            <person name="Hao Y."/>
            <person name="Liao X.Y."/>
            <person name="Jiang Y.T."/>
            <person name="Sun W.H."/>
            <person name="Chen J."/>
            <person name="Chen Y.Q."/>
            <person name="Ai Y."/>
            <person name="Zhai J.W."/>
            <person name="Wu S.S."/>
            <person name="Zhou Z."/>
            <person name="Hsiao Y.Y."/>
            <person name="Wu W.L."/>
            <person name="Chen Y.Y."/>
            <person name="Lin Y.F."/>
            <person name="Hsu J.L."/>
            <person name="Li C.Y."/>
            <person name="Wang Z.W."/>
            <person name="Zhao X."/>
            <person name="Zhong W.Y."/>
            <person name="Ma X.K."/>
            <person name="Ma L."/>
            <person name="Huang J."/>
            <person name="Chen G.Z."/>
            <person name="Huang M.Z."/>
            <person name="Huang L."/>
            <person name="Peng D.H."/>
            <person name="Luo Y.B."/>
            <person name="Zou S.Q."/>
            <person name="Chen S.P."/>
            <person name="Lan S."/>
            <person name="Tsai W.C."/>
            <person name="Van de Peer Y."/>
            <person name="Liu Z.J."/>
        </authorList>
    </citation>
    <scope>NUCLEOTIDE SEQUENCE [LARGE SCALE GENOMIC DNA]</scope>
    <source>
        <strain evidence="1">Lor288</strain>
    </source>
</reference>
<gene>
    <name evidence="1" type="ORF">KSP40_PGU013441</name>
</gene>
<accession>A0ABR2LIS4</accession>
<keyword evidence="2" id="KW-1185">Reference proteome</keyword>
<comment type="caution">
    <text evidence="1">The sequence shown here is derived from an EMBL/GenBank/DDBJ whole genome shotgun (WGS) entry which is preliminary data.</text>
</comment>
<dbReference type="Proteomes" id="UP001412067">
    <property type="component" value="Unassembled WGS sequence"/>
</dbReference>
<evidence type="ECO:0000313" key="2">
    <source>
        <dbReference type="Proteomes" id="UP001412067"/>
    </source>
</evidence>
<organism evidence="1 2">
    <name type="scientific">Platanthera guangdongensis</name>
    <dbReference type="NCBI Taxonomy" id="2320717"/>
    <lineage>
        <taxon>Eukaryota</taxon>
        <taxon>Viridiplantae</taxon>
        <taxon>Streptophyta</taxon>
        <taxon>Embryophyta</taxon>
        <taxon>Tracheophyta</taxon>
        <taxon>Spermatophyta</taxon>
        <taxon>Magnoliopsida</taxon>
        <taxon>Liliopsida</taxon>
        <taxon>Asparagales</taxon>
        <taxon>Orchidaceae</taxon>
        <taxon>Orchidoideae</taxon>
        <taxon>Orchideae</taxon>
        <taxon>Orchidinae</taxon>
        <taxon>Platanthera</taxon>
    </lineage>
</organism>
<protein>
    <submittedName>
        <fullName evidence="1">Uncharacterized protein</fullName>
    </submittedName>
</protein>
<sequence length="256" mass="29319">MFSYVQPPLWERYHQQLKEWEQSMLKLHCQVNECHEKTIASENPLEKPPMFAFCLKPRGLEANKGSKQRSHKKLMYNSHHTSFSREQDCGLHASGRRLIVSSVGDEKPLVATPSYEGSHSTQWIPPSSNFSPRFFRNFSKKNGMHHSPWDHSATPLSSGERLKRNGVYRWNSDACEWPSSKQFPPDGVLRQQPDISEFRLRDASSAAQHASNMAKLKREKAQWLMHKADLALHKAVVAIMTADAIRTSQKKLIGDD</sequence>
<dbReference type="InterPro" id="IPR024943">
    <property type="entry name" value="Enhancer_polycomb"/>
</dbReference>
<dbReference type="PANTHER" id="PTHR14898">
    <property type="entry name" value="ENHANCER OF POLYCOMB"/>
    <property type="match status" value="1"/>
</dbReference>
<proteinExistence type="predicted"/>
<dbReference type="EMBL" id="JBBWWR010000019">
    <property type="protein sequence ID" value="KAK8941947.1"/>
    <property type="molecule type" value="Genomic_DNA"/>
</dbReference>
<evidence type="ECO:0000313" key="1">
    <source>
        <dbReference type="EMBL" id="KAK8941947.1"/>
    </source>
</evidence>
<name>A0ABR2LIS4_9ASPA</name>